<organism evidence="2 3">
    <name type="scientific">Nonomuraea helvata</name>
    <dbReference type="NCBI Taxonomy" id="37484"/>
    <lineage>
        <taxon>Bacteria</taxon>
        <taxon>Bacillati</taxon>
        <taxon>Actinomycetota</taxon>
        <taxon>Actinomycetes</taxon>
        <taxon>Streptosporangiales</taxon>
        <taxon>Streptosporangiaceae</taxon>
        <taxon>Nonomuraea</taxon>
    </lineage>
</organism>
<accession>A0ABV5S742</accession>
<proteinExistence type="predicted"/>
<dbReference type="Proteomes" id="UP001589532">
    <property type="component" value="Unassembled WGS sequence"/>
</dbReference>
<dbReference type="PANTHER" id="PTHR30336">
    <property type="entry name" value="INNER MEMBRANE PROTEIN, PROBABLE PERMEASE"/>
    <property type="match status" value="1"/>
</dbReference>
<dbReference type="InterPro" id="IPR003848">
    <property type="entry name" value="DUF218"/>
</dbReference>
<protein>
    <submittedName>
        <fullName evidence="2">YdcF family protein</fullName>
    </submittedName>
</protein>
<feature type="domain" description="DUF218" evidence="1">
    <location>
        <begin position="35"/>
        <end position="149"/>
    </location>
</feature>
<keyword evidence="3" id="KW-1185">Reference proteome</keyword>
<dbReference type="CDD" id="cd06259">
    <property type="entry name" value="YdcF-like"/>
    <property type="match status" value="1"/>
</dbReference>
<evidence type="ECO:0000313" key="3">
    <source>
        <dbReference type="Proteomes" id="UP001589532"/>
    </source>
</evidence>
<dbReference type="Gene3D" id="3.40.50.620">
    <property type="entry name" value="HUPs"/>
    <property type="match status" value="1"/>
</dbReference>
<dbReference type="InterPro" id="IPR014729">
    <property type="entry name" value="Rossmann-like_a/b/a_fold"/>
</dbReference>
<evidence type="ECO:0000259" key="1">
    <source>
        <dbReference type="Pfam" id="PF02698"/>
    </source>
</evidence>
<dbReference type="RefSeq" id="WP_345000465.1">
    <property type="nucleotide sequence ID" value="NZ_BAAAXV010000009.1"/>
</dbReference>
<sequence>MSVEQQAITGEQWRHARTIWDYHQMHHDLRRCDVAIGLGSHDLGVARAAAELYLAGWFPRLVFTGATSPTTAARFPRGEAIHYREHALALGVPNEAILLEPNAGNTGQNITLSRQVLTQAGHRPASVLLVSKPYMERRAYATARKVWPEVEVVCASEPLELDDYVNSIGDPKLVIDMLVGDLQRVIEYPKLGYAIEQHVPGAVHDAYQVLLRAGFDSRLLMP</sequence>
<dbReference type="PANTHER" id="PTHR30336:SF20">
    <property type="entry name" value="DUF218 DOMAIN-CONTAINING PROTEIN"/>
    <property type="match status" value="1"/>
</dbReference>
<reference evidence="2 3" key="1">
    <citation type="submission" date="2024-09" db="EMBL/GenBank/DDBJ databases">
        <authorList>
            <person name="Sun Q."/>
            <person name="Mori K."/>
        </authorList>
    </citation>
    <scope>NUCLEOTIDE SEQUENCE [LARGE SCALE GENOMIC DNA]</scope>
    <source>
        <strain evidence="2 3">JCM 3143</strain>
    </source>
</reference>
<gene>
    <name evidence="2" type="ORF">ACFFSA_30850</name>
</gene>
<dbReference type="Pfam" id="PF02698">
    <property type="entry name" value="DUF218"/>
    <property type="match status" value="1"/>
</dbReference>
<comment type="caution">
    <text evidence="2">The sequence shown here is derived from an EMBL/GenBank/DDBJ whole genome shotgun (WGS) entry which is preliminary data.</text>
</comment>
<evidence type="ECO:0000313" key="2">
    <source>
        <dbReference type="EMBL" id="MFB9627501.1"/>
    </source>
</evidence>
<name>A0ABV5S742_9ACTN</name>
<dbReference type="EMBL" id="JBHMBW010000034">
    <property type="protein sequence ID" value="MFB9627501.1"/>
    <property type="molecule type" value="Genomic_DNA"/>
</dbReference>
<dbReference type="InterPro" id="IPR051599">
    <property type="entry name" value="Cell_Envelope_Assoc"/>
</dbReference>